<keyword evidence="2" id="KW-0378">Hydrolase</keyword>
<dbReference type="InterPro" id="IPR000760">
    <property type="entry name" value="Inositol_monophosphatase-like"/>
</dbReference>
<proteinExistence type="predicted"/>
<evidence type="ECO:0000313" key="5">
    <source>
        <dbReference type="EMBL" id="TDD63035.1"/>
    </source>
</evidence>
<dbReference type="PROSITE" id="PS00629">
    <property type="entry name" value="IMP_1"/>
    <property type="match status" value="1"/>
</dbReference>
<dbReference type="GO" id="GO:0046872">
    <property type="term" value="F:metal ion binding"/>
    <property type="evidence" value="ECO:0007669"/>
    <property type="project" value="UniProtKB-KW"/>
</dbReference>
<dbReference type="GO" id="GO:0008934">
    <property type="term" value="F:inositol monophosphate 1-phosphatase activity"/>
    <property type="evidence" value="ECO:0007669"/>
    <property type="project" value="TreeGrafter"/>
</dbReference>
<feature type="binding site" evidence="4">
    <location>
        <position position="210"/>
    </location>
    <ligand>
        <name>Mg(2+)</name>
        <dbReference type="ChEBI" id="CHEBI:18420"/>
        <label>1</label>
        <note>catalytic</note>
    </ligand>
</feature>
<feature type="binding site" evidence="4">
    <location>
        <position position="79"/>
    </location>
    <ligand>
        <name>Mg(2+)</name>
        <dbReference type="ChEBI" id="CHEBI:18420"/>
        <label>1</label>
        <note>catalytic</note>
    </ligand>
</feature>
<dbReference type="AlphaFoldDB" id="A0A4R4ZVU4"/>
<dbReference type="GO" id="GO:0006020">
    <property type="term" value="P:inositol metabolic process"/>
    <property type="evidence" value="ECO:0007669"/>
    <property type="project" value="TreeGrafter"/>
</dbReference>
<dbReference type="SUPFAM" id="SSF56655">
    <property type="entry name" value="Carbohydrate phosphatase"/>
    <property type="match status" value="1"/>
</dbReference>
<reference evidence="5 6" key="1">
    <citation type="submission" date="2019-03" db="EMBL/GenBank/DDBJ databases">
        <title>Draft genome sequences of novel Actinobacteria.</title>
        <authorList>
            <person name="Sahin N."/>
            <person name="Ay H."/>
            <person name="Saygin H."/>
        </authorList>
    </citation>
    <scope>NUCLEOTIDE SEQUENCE [LARGE SCALE GENOMIC DNA]</scope>
    <source>
        <strain evidence="5 6">JCM 13523</strain>
    </source>
</reference>
<comment type="caution">
    <text evidence="5">The sequence shown here is derived from an EMBL/GenBank/DDBJ whole genome shotgun (WGS) entry which is preliminary data.</text>
</comment>
<evidence type="ECO:0000256" key="3">
    <source>
        <dbReference type="ARBA" id="ARBA00022842"/>
    </source>
</evidence>
<evidence type="ECO:0000313" key="6">
    <source>
        <dbReference type="Proteomes" id="UP000295124"/>
    </source>
</evidence>
<keyword evidence="6" id="KW-1185">Reference proteome</keyword>
<dbReference type="InterPro" id="IPR020583">
    <property type="entry name" value="Inositol_monoP_metal-BS"/>
</dbReference>
<comment type="cofactor">
    <cofactor evidence="4">
        <name>Mg(2+)</name>
        <dbReference type="ChEBI" id="CHEBI:18420"/>
    </cofactor>
</comment>
<dbReference type="PANTHER" id="PTHR20854">
    <property type="entry name" value="INOSITOL MONOPHOSPHATASE"/>
    <property type="match status" value="1"/>
</dbReference>
<protein>
    <submittedName>
        <fullName evidence="5">Inositol monophosphatase family protein</fullName>
    </submittedName>
</protein>
<dbReference type="EMBL" id="SMKX01000003">
    <property type="protein sequence ID" value="TDD63035.1"/>
    <property type="molecule type" value="Genomic_DNA"/>
</dbReference>
<dbReference type="Gene3D" id="3.30.540.10">
    <property type="entry name" value="Fructose-1,6-Bisphosphatase, subunit A, domain 1"/>
    <property type="match status" value="1"/>
</dbReference>
<dbReference type="CDD" id="cd01637">
    <property type="entry name" value="IMPase_like"/>
    <property type="match status" value="1"/>
</dbReference>
<dbReference type="RefSeq" id="WP_132164543.1">
    <property type="nucleotide sequence ID" value="NZ_SMKX01000003.1"/>
</dbReference>
<keyword evidence="3 4" id="KW-0460">Magnesium</keyword>
<dbReference type="Gene3D" id="3.40.190.80">
    <property type="match status" value="1"/>
</dbReference>
<evidence type="ECO:0000256" key="4">
    <source>
        <dbReference type="PIRSR" id="PIRSR600760-2"/>
    </source>
</evidence>
<dbReference type="Pfam" id="PF00459">
    <property type="entry name" value="Inositol_P"/>
    <property type="match status" value="1"/>
</dbReference>
<evidence type="ECO:0000256" key="1">
    <source>
        <dbReference type="ARBA" id="ARBA00022723"/>
    </source>
</evidence>
<sequence length="266" mass="28275">MDLAQLLKVAQAAVDQGRTVTDTRGPGTLTFKSDRDMASEVDFAVERKIREFLERETPEIGIEGEEEGGPTEGTRWVLDPIDGTVNFVHGTPLWAISLGLIVDDRAVAGVIDHPPLGTRYAAAEGLGATCNGKAIQGSQCTTLNEALIAMGDYAIGPHADDHNPQRTALHNLLVPKVQRLRMIGTAATALTWTANGFFDATIMYSNKPWDTMAGVAICREAGLQVLDLDGSQHSPASRGTFAVAPGLAGELTELIAQSGVRGISEK</sequence>
<gene>
    <name evidence="5" type="ORF">E1263_01625</name>
</gene>
<keyword evidence="1 4" id="KW-0479">Metal-binding</keyword>
<feature type="binding site" evidence="4">
    <location>
        <position position="65"/>
    </location>
    <ligand>
        <name>Mg(2+)</name>
        <dbReference type="ChEBI" id="CHEBI:18420"/>
        <label>1</label>
        <note>catalytic</note>
    </ligand>
</feature>
<accession>A0A4R4ZVU4</accession>
<evidence type="ECO:0000256" key="2">
    <source>
        <dbReference type="ARBA" id="ARBA00022801"/>
    </source>
</evidence>
<dbReference type="Proteomes" id="UP000295124">
    <property type="component" value="Unassembled WGS sequence"/>
</dbReference>
<dbReference type="GO" id="GO:0007165">
    <property type="term" value="P:signal transduction"/>
    <property type="evidence" value="ECO:0007669"/>
    <property type="project" value="TreeGrafter"/>
</dbReference>
<name>A0A4R4ZVU4_9ACTN</name>
<feature type="binding site" evidence="4">
    <location>
        <position position="81"/>
    </location>
    <ligand>
        <name>Mg(2+)</name>
        <dbReference type="ChEBI" id="CHEBI:18420"/>
        <label>1</label>
        <note>catalytic</note>
    </ligand>
</feature>
<dbReference type="PRINTS" id="PR00377">
    <property type="entry name" value="IMPHPHTASES"/>
</dbReference>
<feature type="binding site" evidence="4">
    <location>
        <position position="82"/>
    </location>
    <ligand>
        <name>Mg(2+)</name>
        <dbReference type="ChEBI" id="CHEBI:18420"/>
        <label>1</label>
        <note>catalytic</note>
    </ligand>
</feature>
<dbReference type="OrthoDB" id="9772456at2"/>
<dbReference type="PANTHER" id="PTHR20854:SF4">
    <property type="entry name" value="INOSITOL-1-MONOPHOSPHATASE-RELATED"/>
    <property type="match status" value="1"/>
</dbReference>
<organism evidence="5 6">
    <name type="scientific">Kribbella antibiotica</name>
    <dbReference type="NCBI Taxonomy" id="190195"/>
    <lineage>
        <taxon>Bacteria</taxon>
        <taxon>Bacillati</taxon>
        <taxon>Actinomycetota</taxon>
        <taxon>Actinomycetes</taxon>
        <taxon>Propionibacteriales</taxon>
        <taxon>Kribbellaceae</taxon>
        <taxon>Kribbella</taxon>
    </lineage>
</organism>